<feature type="non-terminal residue" evidence="3">
    <location>
        <position position="323"/>
    </location>
</feature>
<dbReference type="GO" id="GO:0016853">
    <property type="term" value="F:isomerase activity"/>
    <property type="evidence" value="ECO:0007669"/>
    <property type="project" value="UniProtKB-KW"/>
</dbReference>
<dbReference type="InterPro" id="IPR007400">
    <property type="entry name" value="PrpF-like"/>
</dbReference>
<protein>
    <submittedName>
        <fullName evidence="3">DUF453-domain-containing protein</fullName>
    </submittedName>
</protein>
<dbReference type="PANTHER" id="PTHR43709">
    <property type="entry name" value="ACONITATE ISOMERASE-RELATED"/>
    <property type="match status" value="1"/>
</dbReference>
<accession>A0A9P4UE69</accession>
<evidence type="ECO:0000256" key="1">
    <source>
        <dbReference type="ARBA" id="ARBA00007673"/>
    </source>
</evidence>
<dbReference type="SUPFAM" id="SSF54506">
    <property type="entry name" value="Diaminopimelate epimerase-like"/>
    <property type="match status" value="2"/>
</dbReference>
<dbReference type="Pfam" id="PF04303">
    <property type="entry name" value="PrpF"/>
    <property type="match status" value="1"/>
</dbReference>
<organism evidence="3 4">
    <name type="scientific">Karstenula rhodostoma CBS 690.94</name>
    <dbReference type="NCBI Taxonomy" id="1392251"/>
    <lineage>
        <taxon>Eukaryota</taxon>
        <taxon>Fungi</taxon>
        <taxon>Dikarya</taxon>
        <taxon>Ascomycota</taxon>
        <taxon>Pezizomycotina</taxon>
        <taxon>Dothideomycetes</taxon>
        <taxon>Pleosporomycetidae</taxon>
        <taxon>Pleosporales</taxon>
        <taxon>Massarineae</taxon>
        <taxon>Didymosphaeriaceae</taxon>
        <taxon>Karstenula</taxon>
    </lineage>
</organism>
<evidence type="ECO:0000313" key="4">
    <source>
        <dbReference type="Proteomes" id="UP000799764"/>
    </source>
</evidence>
<dbReference type="AlphaFoldDB" id="A0A9P4UE69"/>
<dbReference type="Gene3D" id="3.10.310.10">
    <property type="entry name" value="Diaminopimelate Epimerase, Chain A, domain 1"/>
    <property type="match status" value="2"/>
</dbReference>
<gene>
    <name evidence="3" type="ORF">P171DRAFT_355594</name>
</gene>
<reference evidence="3" key="1">
    <citation type="journal article" date="2020" name="Stud. Mycol.">
        <title>101 Dothideomycetes genomes: a test case for predicting lifestyles and emergence of pathogens.</title>
        <authorList>
            <person name="Haridas S."/>
            <person name="Albert R."/>
            <person name="Binder M."/>
            <person name="Bloem J."/>
            <person name="Labutti K."/>
            <person name="Salamov A."/>
            <person name="Andreopoulos B."/>
            <person name="Baker S."/>
            <person name="Barry K."/>
            <person name="Bills G."/>
            <person name="Bluhm B."/>
            <person name="Cannon C."/>
            <person name="Castanera R."/>
            <person name="Culley D."/>
            <person name="Daum C."/>
            <person name="Ezra D."/>
            <person name="Gonzalez J."/>
            <person name="Henrissat B."/>
            <person name="Kuo A."/>
            <person name="Liang C."/>
            <person name="Lipzen A."/>
            <person name="Lutzoni F."/>
            <person name="Magnuson J."/>
            <person name="Mondo S."/>
            <person name="Nolan M."/>
            <person name="Ohm R."/>
            <person name="Pangilinan J."/>
            <person name="Park H.-J."/>
            <person name="Ramirez L."/>
            <person name="Alfaro M."/>
            <person name="Sun H."/>
            <person name="Tritt A."/>
            <person name="Yoshinaga Y."/>
            <person name="Zwiers L.-H."/>
            <person name="Turgeon B."/>
            <person name="Goodwin S."/>
            <person name="Spatafora J."/>
            <person name="Crous P."/>
            <person name="Grigoriev I."/>
        </authorList>
    </citation>
    <scope>NUCLEOTIDE SEQUENCE</scope>
    <source>
        <strain evidence="3">CBS 690.94</strain>
    </source>
</reference>
<proteinExistence type="inferred from homology"/>
<comment type="similarity">
    <text evidence="1">Belongs to the PrpF family.</text>
</comment>
<keyword evidence="2" id="KW-0413">Isomerase</keyword>
<evidence type="ECO:0000256" key="2">
    <source>
        <dbReference type="ARBA" id="ARBA00023235"/>
    </source>
</evidence>
<dbReference type="EMBL" id="MU001497">
    <property type="protein sequence ID" value="KAF2446825.1"/>
    <property type="molecule type" value="Genomic_DNA"/>
</dbReference>
<sequence>MGNICLVEPYHNTKEDDATSPHIDYTNVAVDTKYGYLDVEANSGNLLSAVGPYAYNARLLPPDLYAIKDGEITITIRNTNTMKLVESTFSVVGGQAAVTGSHMVEGVNRKGSRISLSFRDPTCSATGKRFPTGNAVDLVEGYKVTCVDGAVPVVFIRADAVGVPGTILPHELKKHKDALDLLESIRRAAAVEMGIADTKKTAPRTIPKIAIISQSSNHSIVSGPELKSSQMDIVVRFLSDTEPHPAIPLTGALTTAVAARMPLTVVEQLLSPEEVMPGTVTIAHPSGRIQVKLDYDTEKKPPVWVGSVSSTAQRLFEGKAFWT</sequence>
<dbReference type="PANTHER" id="PTHR43709:SF2">
    <property type="entry name" value="DUF453 DOMAIN PROTEIN (AFU_ORTHOLOGUE AFUA_6G00360)"/>
    <property type="match status" value="1"/>
</dbReference>
<keyword evidence="4" id="KW-1185">Reference proteome</keyword>
<name>A0A9P4UE69_9PLEO</name>
<evidence type="ECO:0000313" key="3">
    <source>
        <dbReference type="EMBL" id="KAF2446825.1"/>
    </source>
</evidence>
<dbReference type="Proteomes" id="UP000799764">
    <property type="component" value="Unassembled WGS sequence"/>
</dbReference>
<dbReference type="OrthoDB" id="10267539at2759"/>
<comment type="caution">
    <text evidence="3">The sequence shown here is derived from an EMBL/GenBank/DDBJ whole genome shotgun (WGS) entry which is preliminary data.</text>
</comment>